<evidence type="ECO:0000256" key="1">
    <source>
        <dbReference type="SAM" id="MobiDB-lite"/>
    </source>
</evidence>
<feature type="compositionally biased region" description="Basic and acidic residues" evidence="1">
    <location>
        <begin position="609"/>
        <end position="627"/>
    </location>
</feature>
<sequence>MSTSKSAKRQSPRSDKELLLETMIEAADDALFLQRGAADEDETTIEFGHNDYDEDLLSFDHPMLDLKRNLDQDFCDSSTDSYWEDEKKSSAGPKWDVTLANSVEVLKSHLRESSESSRWTGKTVPESPKFHEIKPRPLPKSTQEQEEEEMQQIQPFQARKPPPFTKPNLETKPAPVTTPQPFHFQSTTRKRSVPPSKEQVDLQECQQFRFKARPIPKSVQSTKSPEVSRIPRLSLPSAPQKSAARFPRSLQPVAPKMATKPSRIPGSTSKVEKICVEMEIKTMRVEFHMTSDAGNESSDTRKEARQPTLRKVVPPKLNCLERHEAFKQKQAEKLREEEKKNRQKACFKARPLPASLQKRRVVPQCPDGPEVIARIPKSPPRLPITSSSKLVEETKAAAEDDLFFDAEQFVPKASGGVVRLIQITSTVVILSFIVWYGTSPNYFWHSHRQFRDKTDSSATFNGKPQVTYESENVSLAKATENVQPFAAPINEEAPRAEDVSLILQSDASSKYVLNVAENDVAFHRSFDTAENTGLEAQRGIQAQDSVERRRFSDEDNDVSAKISKAEAARAKAEHYFEGLIPEDPESIQRASLKRTTSKNTTAHVGGPKKPFEDEDHAHDRTMNHPEGSEKIQVEVEPVRRKVYFDFLQGFVTPDVSRSNERKIRPKRSAGSDYHVQRWLDLSIDEMVVLNGVFGVRFDSSFQRDVYRLE</sequence>
<name>A0A1Z5K2G9_FISSO</name>
<reference evidence="2 3" key="1">
    <citation type="journal article" date="2015" name="Plant Cell">
        <title>Oil accumulation by the oleaginous diatom Fistulifera solaris as revealed by the genome and transcriptome.</title>
        <authorList>
            <person name="Tanaka T."/>
            <person name="Maeda Y."/>
            <person name="Veluchamy A."/>
            <person name="Tanaka M."/>
            <person name="Abida H."/>
            <person name="Marechal E."/>
            <person name="Bowler C."/>
            <person name="Muto M."/>
            <person name="Sunaga Y."/>
            <person name="Tanaka M."/>
            <person name="Yoshino T."/>
            <person name="Taniguchi T."/>
            <person name="Fukuda Y."/>
            <person name="Nemoto M."/>
            <person name="Matsumoto M."/>
            <person name="Wong P.S."/>
            <person name="Aburatani S."/>
            <person name="Fujibuchi W."/>
        </authorList>
    </citation>
    <scope>NUCLEOTIDE SEQUENCE [LARGE SCALE GENOMIC DNA]</scope>
    <source>
        <strain evidence="2 3">JPCC DA0580</strain>
    </source>
</reference>
<feature type="region of interest" description="Disordered" evidence="1">
    <location>
        <begin position="111"/>
        <end position="200"/>
    </location>
</feature>
<evidence type="ECO:0000313" key="2">
    <source>
        <dbReference type="EMBL" id="GAX20460.1"/>
    </source>
</evidence>
<proteinExistence type="predicted"/>
<keyword evidence="3" id="KW-1185">Reference proteome</keyword>
<accession>A0A1Z5K2G9</accession>
<feature type="compositionally biased region" description="Polar residues" evidence="1">
    <location>
        <begin position="177"/>
        <end position="187"/>
    </location>
</feature>
<dbReference type="Proteomes" id="UP000198406">
    <property type="component" value="Unassembled WGS sequence"/>
</dbReference>
<dbReference type="EMBL" id="BDSP01000148">
    <property type="protein sequence ID" value="GAX20460.1"/>
    <property type="molecule type" value="Genomic_DNA"/>
</dbReference>
<organism evidence="2 3">
    <name type="scientific">Fistulifera solaris</name>
    <name type="common">Oleaginous diatom</name>
    <dbReference type="NCBI Taxonomy" id="1519565"/>
    <lineage>
        <taxon>Eukaryota</taxon>
        <taxon>Sar</taxon>
        <taxon>Stramenopiles</taxon>
        <taxon>Ochrophyta</taxon>
        <taxon>Bacillariophyta</taxon>
        <taxon>Bacillariophyceae</taxon>
        <taxon>Bacillariophycidae</taxon>
        <taxon>Naviculales</taxon>
        <taxon>Naviculaceae</taxon>
        <taxon>Fistulifera</taxon>
    </lineage>
</organism>
<comment type="caution">
    <text evidence="2">The sequence shown here is derived from an EMBL/GenBank/DDBJ whole genome shotgun (WGS) entry which is preliminary data.</text>
</comment>
<dbReference type="InParanoid" id="A0A1Z5K2G9"/>
<evidence type="ECO:0000313" key="3">
    <source>
        <dbReference type="Proteomes" id="UP000198406"/>
    </source>
</evidence>
<gene>
    <name evidence="2" type="ORF">FisN_22Hh028</name>
</gene>
<feature type="region of interest" description="Disordered" evidence="1">
    <location>
        <begin position="592"/>
        <end position="627"/>
    </location>
</feature>
<dbReference type="AlphaFoldDB" id="A0A1Z5K2G9"/>
<protein>
    <submittedName>
        <fullName evidence="2">Uncharacterized protein</fullName>
    </submittedName>
</protein>